<dbReference type="Pfam" id="PF00034">
    <property type="entry name" value="Cytochrom_C"/>
    <property type="match status" value="1"/>
</dbReference>
<keyword evidence="2 4" id="KW-0479">Metal-binding</keyword>
<dbReference type="eggNOG" id="COG2010">
    <property type="taxonomic scope" value="Bacteria"/>
</dbReference>
<gene>
    <name evidence="6" type="ORF">Mucpa_5211</name>
</gene>
<proteinExistence type="predicted"/>
<evidence type="ECO:0000256" key="3">
    <source>
        <dbReference type="ARBA" id="ARBA00023004"/>
    </source>
</evidence>
<evidence type="ECO:0000256" key="2">
    <source>
        <dbReference type="ARBA" id="ARBA00022723"/>
    </source>
</evidence>
<dbReference type="AlphaFoldDB" id="H1Y3D1"/>
<feature type="domain" description="Cytochrome c" evidence="5">
    <location>
        <begin position="32"/>
        <end position="121"/>
    </location>
</feature>
<dbReference type="OrthoDB" id="9811395at2"/>
<dbReference type="Proteomes" id="UP000002774">
    <property type="component" value="Chromosome"/>
</dbReference>
<keyword evidence="1 4" id="KW-0349">Heme</keyword>
<keyword evidence="7" id="KW-1185">Reference proteome</keyword>
<evidence type="ECO:0000259" key="5">
    <source>
        <dbReference type="PROSITE" id="PS51007"/>
    </source>
</evidence>
<dbReference type="GO" id="GO:0046872">
    <property type="term" value="F:metal ion binding"/>
    <property type="evidence" value="ECO:0007669"/>
    <property type="project" value="UniProtKB-KW"/>
</dbReference>
<sequence>MKQKVVLAIGIFMAVAIIISSCQSESDLNFKRYYTAGLAVYQTHCQNCHGANGEGLGALMPPLNDSVYLKNNLHNLSCSIKTGKQGGITINRKTYNQQMPAQSDLTPMEIAQVLTYINNSYGNKLGLLDDQQVEADLKRCNF</sequence>
<dbReference type="PROSITE" id="PS51257">
    <property type="entry name" value="PROKAR_LIPOPROTEIN"/>
    <property type="match status" value="1"/>
</dbReference>
<dbReference type="RefSeq" id="WP_008510389.1">
    <property type="nucleotide sequence ID" value="NZ_CM001403.1"/>
</dbReference>
<keyword evidence="3 4" id="KW-0408">Iron</keyword>
<evidence type="ECO:0000256" key="4">
    <source>
        <dbReference type="PROSITE-ProRule" id="PRU00433"/>
    </source>
</evidence>
<evidence type="ECO:0000313" key="6">
    <source>
        <dbReference type="EMBL" id="EHQ29286.1"/>
    </source>
</evidence>
<dbReference type="Gene3D" id="1.10.760.10">
    <property type="entry name" value="Cytochrome c-like domain"/>
    <property type="match status" value="1"/>
</dbReference>
<dbReference type="GO" id="GO:0009055">
    <property type="term" value="F:electron transfer activity"/>
    <property type="evidence" value="ECO:0007669"/>
    <property type="project" value="InterPro"/>
</dbReference>
<dbReference type="PANTHER" id="PTHR35008:SF4">
    <property type="entry name" value="BLL4482 PROTEIN"/>
    <property type="match status" value="1"/>
</dbReference>
<protein>
    <recommendedName>
        <fullName evidence="5">Cytochrome c domain-containing protein</fullName>
    </recommendedName>
</protein>
<dbReference type="InterPro" id="IPR009056">
    <property type="entry name" value="Cyt_c-like_dom"/>
</dbReference>
<dbReference type="InterPro" id="IPR036909">
    <property type="entry name" value="Cyt_c-like_dom_sf"/>
</dbReference>
<dbReference type="PROSITE" id="PS51007">
    <property type="entry name" value="CYTC"/>
    <property type="match status" value="1"/>
</dbReference>
<dbReference type="STRING" id="714943.Mucpa_5211"/>
<dbReference type="EMBL" id="CM001403">
    <property type="protein sequence ID" value="EHQ29286.1"/>
    <property type="molecule type" value="Genomic_DNA"/>
</dbReference>
<accession>H1Y3D1</accession>
<name>H1Y3D1_9SPHI</name>
<dbReference type="SUPFAM" id="SSF46626">
    <property type="entry name" value="Cytochrome c"/>
    <property type="match status" value="1"/>
</dbReference>
<evidence type="ECO:0000256" key="1">
    <source>
        <dbReference type="ARBA" id="ARBA00022617"/>
    </source>
</evidence>
<dbReference type="InterPro" id="IPR051459">
    <property type="entry name" value="Cytochrome_c-type_DH"/>
</dbReference>
<dbReference type="PANTHER" id="PTHR35008">
    <property type="entry name" value="BLL4482 PROTEIN-RELATED"/>
    <property type="match status" value="1"/>
</dbReference>
<reference evidence="6" key="1">
    <citation type="submission" date="2011-09" db="EMBL/GenBank/DDBJ databases">
        <title>The permanent draft genome of Mucilaginibacter paludis DSM 18603.</title>
        <authorList>
            <consortium name="US DOE Joint Genome Institute (JGI-PGF)"/>
            <person name="Lucas S."/>
            <person name="Han J."/>
            <person name="Lapidus A."/>
            <person name="Bruce D."/>
            <person name="Goodwin L."/>
            <person name="Pitluck S."/>
            <person name="Peters L."/>
            <person name="Kyrpides N."/>
            <person name="Mavromatis K."/>
            <person name="Ivanova N."/>
            <person name="Mikhailova N."/>
            <person name="Held B."/>
            <person name="Detter J.C."/>
            <person name="Tapia R."/>
            <person name="Han C."/>
            <person name="Land M."/>
            <person name="Hauser L."/>
            <person name="Markowitz V."/>
            <person name="Cheng J.-F."/>
            <person name="Hugenholtz P."/>
            <person name="Woyke T."/>
            <person name="Wu D."/>
            <person name="Tindall B."/>
            <person name="Brambilla E."/>
            <person name="Klenk H.-P."/>
            <person name="Eisen J.A."/>
        </authorList>
    </citation>
    <scope>NUCLEOTIDE SEQUENCE [LARGE SCALE GENOMIC DNA]</scope>
    <source>
        <strain evidence="6">DSM 18603</strain>
    </source>
</reference>
<evidence type="ECO:0000313" key="7">
    <source>
        <dbReference type="Proteomes" id="UP000002774"/>
    </source>
</evidence>
<organism evidence="6 7">
    <name type="scientific">Mucilaginibacter paludis DSM 18603</name>
    <dbReference type="NCBI Taxonomy" id="714943"/>
    <lineage>
        <taxon>Bacteria</taxon>
        <taxon>Pseudomonadati</taxon>
        <taxon>Bacteroidota</taxon>
        <taxon>Sphingobacteriia</taxon>
        <taxon>Sphingobacteriales</taxon>
        <taxon>Sphingobacteriaceae</taxon>
        <taxon>Mucilaginibacter</taxon>
    </lineage>
</organism>
<dbReference type="GO" id="GO:0020037">
    <property type="term" value="F:heme binding"/>
    <property type="evidence" value="ECO:0007669"/>
    <property type="project" value="InterPro"/>
</dbReference>
<dbReference type="HOGENOM" id="CLU_093848_2_1_10"/>